<dbReference type="InParanoid" id="A1Z8F3"/>
<dbReference type="EMBL" id="AE013599">
    <property type="protein sequence ID" value="AAF58714.1"/>
    <property type="molecule type" value="Genomic_DNA"/>
</dbReference>
<dbReference type="STRING" id="7227.FBpp0087299"/>
<dbReference type="PaxDb" id="7227-FBpp0087299"/>
<reference evidence="2" key="11">
    <citation type="journal article" date="2015" name="G3 (Bethesda)">
        <title>Gene Model Annotations for Drosophila melanogaster: Impact of High-Throughput Data.</title>
        <authorList>
            <consortium name="FlyBase Consortium"/>
            <person name="Matthews B.B."/>
            <person name="Dos Santos G."/>
            <person name="Crosby M.A."/>
            <person name="Emmert D.B."/>
            <person name="St Pierre S.E."/>
            <person name="Gramates L.S."/>
            <person name="Zhou P."/>
            <person name="Schroeder A.J."/>
            <person name="Falls K."/>
            <person name="Strelets V."/>
            <person name="Russo S.M."/>
            <person name="Gelbart W.M."/>
            <person name="null"/>
        </authorList>
    </citation>
    <scope>NUCLEOTIDE SEQUENCE</scope>
</reference>
<organism evidence="2 5">
    <name type="scientific">Drosophila melanogaster</name>
    <name type="common">Fruit fly</name>
    <dbReference type="NCBI Taxonomy" id="7227"/>
    <lineage>
        <taxon>Eukaryota</taxon>
        <taxon>Metazoa</taxon>
        <taxon>Ecdysozoa</taxon>
        <taxon>Arthropoda</taxon>
        <taxon>Hexapoda</taxon>
        <taxon>Insecta</taxon>
        <taxon>Pterygota</taxon>
        <taxon>Neoptera</taxon>
        <taxon>Endopterygota</taxon>
        <taxon>Diptera</taxon>
        <taxon>Brachycera</taxon>
        <taxon>Muscomorpha</taxon>
        <taxon>Ephydroidea</taxon>
        <taxon>Drosophilidae</taxon>
        <taxon>Drosophila</taxon>
        <taxon>Sophophora</taxon>
    </lineage>
</organism>
<dbReference type="OMA" id="VVHPWEV"/>
<evidence type="ECO:0000313" key="3">
    <source>
        <dbReference type="EMBL" id="ADF87898.1"/>
    </source>
</evidence>
<accession>A1Z8F3</accession>
<dbReference type="EMBL" id="BT124803">
    <property type="protein sequence ID" value="ADF87898.1"/>
    <property type="molecule type" value="mRNA"/>
</dbReference>
<name>A1Z8F3_DROME</name>
<dbReference type="HOGENOM" id="CLU_2724848_0_0_1"/>
<dbReference type="AGR" id="FB:FBgn0040764"/>
<dbReference type="Bgee" id="FBgn0040764">
    <property type="expression patterns" value="Expressed in adult posterior midgut class I enteroendocrine cell in adult midgut (Drosophila) and 7 other cell types or tissues"/>
</dbReference>
<reference evidence="2 5" key="5">
    <citation type="journal article" date="2002" name="Genome Biol.">
        <title>Heterochromatic sequences in a Drosophila whole-genome shotgun assembly.</title>
        <authorList>
            <person name="Hoskins R.A."/>
            <person name="Smith C.D."/>
            <person name="Carlson J.W."/>
            <person name="Carvalho A.B."/>
            <person name="Halpern A."/>
            <person name="Kaminker J.S."/>
            <person name="Kennedy C."/>
            <person name="Mungall C.J."/>
            <person name="Sullivan B.A."/>
            <person name="Sutton G.G."/>
            <person name="Yasuhara J.C."/>
            <person name="Wakimoto B.T."/>
            <person name="Myers E.W."/>
            <person name="Celniker S.E."/>
            <person name="Rubin G.M."/>
            <person name="Karpen G.H."/>
        </authorList>
    </citation>
    <scope>NUCLEOTIDE SEQUENCE [LARGE SCALE GENOMIC DNA]</scope>
    <source>
        <strain evidence="5">Berkeley</strain>
    </source>
</reference>
<reference evidence="2" key="12">
    <citation type="journal article" date="2015" name="G3 (Bethesda)">
        <title>Gene Model Annotations for Drosophila melanogaster: The Rule-Benders.</title>
        <authorList>
            <consortium name="FlyBase Consortium"/>
            <person name="Crosby M.A."/>
            <person name="Gramates L.S."/>
            <person name="Dos Santos G."/>
            <person name="Matthews B.B."/>
            <person name="St Pierre S.E."/>
            <person name="Zhou P."/>
            <person name="Schroeder A.J."/>
            <person name="Falls K."/>
            <person name="Emmert D.B."/>
            <person name="Russo S.M."/>
            <person name="Gelbart W.M."/>
            <person name="null"/>
        </authorList>
    </citation>
    <scope>NUCLEOTIDE SEQUENCE</scope>
</reference>
<reference evidence="2" key="14">
    <citation type="submission" date="2020-04" db="EMBL/GenBank/DDBJ databases">
        <authorList>
            <consortium name="FlyBase"/>
        </authorList>
    </citation>
    <scope>NUCLEOTIDE SEQUENCE</scope>
</reference>
<evidence type="ECO:0000313" key="5">
    <source>
        <dbReference type="Proteomes" id="UP000000803"/>
    </source>
</evidence>
<feature type="signal peptide" evidence="1">
    <location>
        <begin position="1"/>
        <end position="21"/>
    </location>
</feature>
<dbReference type="BioGRID-ORCS" id="50237">
    <property type="hits" value="0 hits in 1 CRISPR screen"/>
</dbReference>
<evidence type="ECO:0000313" key="2">
    <source>
        <dbReference type="EMBL" id="AAF58714.1"/>
    </source>
</evidence>
<reference evidence="2 5" key="4">
    <citation type="journal article" date="2002" name="Genome Biol.">
        <title>The transposable elements of the Drosophila melanogaster euchromatin: a genomics perspective.</title>
        <authorList>
            <person name="Kaminker J.S."/>
            <person name="Bergman C.M."/>
            <person name="Kronmiller B."/>
            <person name="Carlson J."/>
            <person name="Svirskas R."/>
            <person name="Patel S."/>
            <person name="Frise E."/>
            <person name="Wheeler D.A."/>
            <person name="Lewis S.E."/>
            <person name="Rubin G.M."/>
            <person name="Ashburner M."/>
            <person name="Celniker S.E."/>
        </authorList>
    </citation>
    <scope>NUCLEOTIDE SEQUENCE [LARGE SCALE GENOMIC DNA]</scope>
    <source>
        <strain evidence="5">Berkeley</strain>
    </source>
</reference>
<dbReference type="OrthoDB" id="7918794at2759"/>
<sequence length="72" mass="7695">MSRILVAAIAFVTICLVLVSAAPAPAPPTQILDARTAIQKIIDAYNRIPGPSVVHPWEVATLIDPNTFVAQF</sequence>
<reference evidence="2 5" key="6">
    <citation type="journal article" date="2005" name="PLoS Comput. Biol.">
        <title>Combined evidence annotation of transposable elements in genome sequences.</title>
        <authorList>
            <person name="Quesneville H."/>
            <person name="Bergman C.M."/>
            <person name="Andrieu O."/>
            <person name="Autard D."/>
            <person name="Nouaud D."/>
            <person name="Ashburner M."/>
            <person name="Anxolabehere D."/>
        </authorList>
    </citation>
    <scope>NUCLEOTIDE SEQUENCE [LARGE SCALE GENOMIC DNA]</scope>
    <source>
        <strain evidence="5">Berkeley</strain>
    </source>
</reference>
<reference evidence="2 5" key="9">
    <citation type="journal article" date="2007" name="Science">
        <title>Sequence finishing and mapping of Drosophila melanogaster heterochromatin.</title>
        <authorList>
            <person name="Hoskins R.A."/>
            <person name="Carlson J.W."/>
            <person name="Kennedy C."/>
            <person name="Acevedo D."/>
            <person name="Evans-Holm M."/>
            <person name="Frise E."/>
            <person name="Wan K.H."/>
            <person name="Park S."/>
            <person name="Mendez-Lago M."/>
            <person name="Rossi F."/>
            <person name="Villasante A."/>
            <person name="Dimitri P."/>
            <person name="Karpen G.H."/>
            <person name="Celniker S.E."/>
        </authorList>
    </citation>
    <scope>NUCLEOTIDE SEQUENCE [LARGE SCALE GENOMIC DNA]</scope>
    <source>
        <strain evidence="5">Berkeley</strain>
    </source>
</reference>
<gene>
    <name evidence="2" type="primary">Dmel\CG13230</name>
    <name evidence="3" type="synonym">CG13230-RA</name>
    <name evidence="4" type="ORF">CG13230</name>
    <name evidence="2" type="ORF">Dmel_CG13230</name>
</gene>
<evidence type="ECO:0000313" key="4">
    <source>
        <dbReference type="FlyBase" id="FBgn0040764"/>
    </source>
</evidence>
<protein>
    <submittedName>
        <fullName evidence="3">RT07901p</fullName>
    </submittedName>
</protein>
<dbReference type="UCSC" id="CG13230-RA">
    <property type="organism name" value="d. melanogaster"/>
</dbReference>
<reference evidence="2 5" key="8">
    <citation type="journal article" date="2007" name="Science">
        <title>The Release 5.1 annotation of Drosophila melanogaster heterochromatin.</title>
        <authorList>
            <person name="Smith C.D."/>
            <person name="Shu S."/>
            <person name="Mungall C.J."/>
            <person name="Karpen G.H."/>
        </authorList>
    </citation>
    <scope>NUCLEOTIDE SEQUENCE [LARGE SCALE GENOMIC DNA]</scope>
    <source>
        <strain evidence="5">Berkeley</strain>
    </source>
</reference>
<reference evidence="2 5" key="1">
    <citation type="journal article" date="2000" name="Science">
        <title>The genome sequence of Drosophila melanogaster.</title>
        <authorList>
            <person name="Adams M.D."/>
            <person name="Celniker S.E."/>
            <person name="Holt R.A."/>
            <person name="Evans C.A."/>
            <person name="Gocayne J.D."/>
            <person name="Amanatides P.G."/>
            <person name="Scherer S.E."/>
            <person name="Li P.W."/>
            <person name="Hoskins R.A."/>
            <person name="Galle R.F."/>
            <person name="George R.A."/>
            <person name="Lewis S.E."/>
            <person name="Richards S."/>
            <person name="Ashburner M."/>
            <person name="Henderson S.N."/>
            <person name="Sutton G.G."/>
            <person name="Wortman J.R."/>
            <person name="Yandell M.D."/>
            <person name="Zhang Q."/>
            <person name="Chen L.X."/>
            <person name="Brandon R.C."/>
            <person name="Rogers Y.H."/>
            <person name="Blazej R.G."/>
            <person name="Champe M."/>
            <person name="Pfeiffer B.D."/>
            <person name="Wan K.H."/>
            <person name="Doyle C."/>
            <person name="Baxter E.G."/>
            <person name="Helt G."/>
            <person name="Nelson C.R."/>
            <person name="Gabor G.L."/>
            <person name="Abril J.F."/>
            <person name="Agbayani A."/>
            <person name="An H.J."/>
            <person name="Andrews-Pfannkoch C."/>
            <person name="Baldwin D."/>
            <person name="Ballew R.M."/>
            <person name="Basu A."/>
            <person name="Baxendale J."/>
            <person name="Bayraktaroglu L."/>
            <person name="Beasley E.M."/>
            <person name="Beeson K.Y."/>
            <person name="Benos P.V."/>
            <person name="Berman B.P."/>
            <person name="Bhandari D."/>
            <person name="Bolshakov S."/>
            <person name="Borkova D."/>
            <person name="Botchan M.R."/>
            <person name="Bouck J."/>
            <person name="Brokstein P."/>
            <person name="Brottier P."/>
            <person name="Burtis K.C."/>
            <person name="Busam D.A."/>
            <person name="Butler H."/>
            <person name="Cadieu E."/>
            <person name="Center A."/>
            <person name="Chandra I."/>
            <person name="Cherry J.M."/>
            <person name="Cawley S."/>
            <person name="Dahlke C."/>
            <person name="Davenport L.B."/>
            <person name="Davies P."/>
            <person name="de Pablos B."/>
            <person name="Delcher A."/>
            <person name="Deng Z."/>
            <person name="Mays A.D."/>
            <person name="Dew I."/>
            <person name="Dietz S.M."/>
            <person name="Dodson K."/>
            <person name="Doup L.E."/>
            <person name="Downes M."/>
            <person name="Dugan-Rocha S."/>
            <person name="Dunkov B.C."/>
            <person name="Dunn P."/>
            <person name="Durbin K.J."/>
            <person name="Evangelista C.C."/>
            <person name="Ferraz C."/>
            <person name="Ferriera S."/>
            <person name="Fleischmann W."/>
            <person name="Fosler C."/>
            <person name="Gabrielian A.E."/>
            <person name="Garg N.S."/>
            <person name="Gelbart W.M."/>
            <person name="Glasser K."/>
            <person name="Glodek A."/>
            <person name="Gong F."/>
            <person name="Gorrell J.H."/>
            <person name="Gu Z."/>
            <person name="Guan P."/>
            <person name="Harris M."/>
            <person name="Harris N.L."/>
            <person name="Harvey D."/>
            <person name="Heiman T.J."/>
            <person name="Hernandez J.R."/>
            <person name="Houck J."/>
            <person name="Hostin D."/>
            <person name="Houston K.A."/>
            <person name="Howland T.J."/>
            <person name="Wei M.H."/>
            <person name="Ibegwam C."/>
            <person name="Jalali M."/>
            <person name="Kalush F."/>
            <person name="Karpen G.H."/>
            <person name="Ke Z."/>
            <person name="Kennison J.A."/>
            <person name="Ketchum K.A."/>
            <person name="Kimmel B.E."/>
            <person name="Kodira C.D."/>
            <person name="Kraft C."/>
            <person name="Kravitz S."/>
            <person name="Kulp D."/>
            <person name="Lai Z."/>
            <person name="Lasko P."/>
            <person name="Lei Y."/>
            <person name="Levitsky A.A."/>
            <person name="Li J."/>
            <person name="Li Z."/>
            <person name="Liang Y."/>
            <person name="Lin X."/>
            <person name="Liu X."/>
            <person name="Mattei B."/>
            <person name="McIntosh T.C."/>
            <person name="McLeod M.P."/>
            <person name="McPherson D."/>
            <person name="Merkulov G."/>
            <person name="Milshina N.V."/>
            <person name="Mobarry C."/>
            <person name="Morris J."/>
            <person name="Moshrefi A."/>
            <person name="Mount S.M."/>
            <person name="Moy M."/>
            <person name="Murphy B."/>
            <person name="Murphy L."/>
            <person name="Muzny D.M."/>
            <person name="Nelson D.L."/>
            <person name="Nelson D.R."/>
            <person name="Nelson K.A."/>
            <person name="Nixon K."/>
            <person name="Nusskern D.R."/>
            <person name="Pacleb J.M."/>
            <person name="Palazzolo M."/>
            <person name="Pittman G.S."/>
            <person name="Pan S."/>
            <person name="Pollard J."/>
            <person name="Puri V."/>
            <person name="Reese M.G."/>
            <person name="Reinert K."/>
            <person name="Remington K."/>
            <person name="Saunders R.D."/>
            <person name="Scheeler F."/>
            <person name="Shen H."/>
            <person name="Shue B.C."/>
            <person name="Siden-Kiamos I."/>
            <person name="Simpson M."/>
            <person name="Skupski M.P."/>
            <person name="Smith T."/>
            <person name="Spier E."/>
            <person name="Spradling A.C."/>
            <person name="Stapleton M."/>
            <person name="Strong R."/>
            <person name="Sun E."/>
            <person name="Svirskas R."/>
            <person name="Tector C."/>
            <person name="Turner R."/>
            <person name="Venter E."/>
            <person name="Wang A.H."/>
            <person name="Wang X."/>
            <person name="Wang Z.Y."/>
            <person name="Wassarman D.A."/>
            <person name="Weinstock G.M."/>
            <person name="Weissenbach J."/>
            <person name="Williams S.M."/>
            <person name="WoodageT"/>
            <person name="Worley K.C."/>
            <person name="Wu D."/>
            <person name="Yang S."/>
            <person name="Yao Q.A."/>
            <person name="Ye J."/>
            <person name="Yeh R.F."/>
            <person name="Zaveri J.S."/>
            <person name="Zhan M."/>
            <person name="Zhang G."/>
            <person name="Zhao Q."/>
            <person name="Zheng L."/>
            <person name="Zheng X.H."/>
            <person name="Zhong F.N."/>
            <person name="Zhong W."/>
            <person name="Zhou X."/>
            <person name="Zhu S."/>
            <person name="Zhu X."/>
            <person name="Smith H.O."/>
            <person name="Gibbs R.A."/>
            <person name="Myers E.W."/>
            <person name="Rubin G.M."/>
            <person name="Venter J.C."/>
        </authorList>
    </citation>
    <scope>NUCLEOTIDE SEQUENCE [LARGE SCALE GENOMIC DNA]</scope>
    <source>
        <strain evidence="5">Berkeley</strain>
    </source>
</reference>
<reference evidence="2" key="13">
    <citation type="journal article" date="2015" name="Genome Res.">
        <title>The Release 6 reference sequence of the Drosophila melanogaster genome.</title>
        <authorList>
            <person name="Hoskins R.A."/>
            <person name="Carlson J.W."/>
            <person name="Wan K.H."/>
            <person name="Park S."/>
            <person name="Mendez I."/>
            <person name="Galle S.E."/>
            <person name="Booth B.W."/>
            <person name="Pfeiffer B.D."/>
            <person name="George R.A."/>
            <person name="Svirskas R."/>
            <person name="Krzywinski M."/>
            <person name="Schein J."/>
            <person name="Accardo M.C."/>
            <person name="Damia E."/>
            <person name="Messina G."/>
            <person name="Mendez-Lago M."/>
            <person name="de Pablos B."/>
            <person name="Demakova O.V."/>
            <person name="Andreyeva E.N."/>
            <person name="Boldyreva L.V."/>
            <person name="Marra M."/>
            <person name="Carvalho A.B."/>
            <person name="Dimitri P."/>
            <person name="Villasante A."/>
            <person name="Zhimulev I.F."/>
            <person name="Rubin G.M."/>
            <person name="Karpen G.H."/>
            <person name="Celniker S.E."/>
        </authorList>
    </citation>
    <scope>NUCLEOTIDE SEQUENCE</scope>
</reference>
<keyword evidence="5" id="KW-1185">Reference proteome</keyword>
<dbReference type="AlphaFoldDB" id="A1Z8F3"/>
<dbReference type="FlyBase" id="FBgn0040764">
    <property type="gene designation" value="CG13230"/>
</dbReference>
<proteinExistence type="evidence at transcript level"/>
<dbReference type="RefSeq" id="NP_652388.1">
    <property type="nucleotide sequence ID" value="NM_144131.2"/>
</dbReference>
<reference evidence="2" key="7">
    <citation type="submission" date="2006-08" db="EMBL/GenBank/DDBJ databases">
        <authorList>
            <person name="Celniker S."/>
            <person name="Carlson J."/>
            <person name="Wan K."/>
            <person name="Frise E."/>
            <person name="Hoskins R."/>
            <person name="Park S."/>
            <person name="Svirskas R."/>
            <person name="Rubin G."/>
        </authorList>
    </citation>
    <scope>NUCLEOTIDE SEQUENCE</scope>
</reference>
<reference evidence="3" key="10">
    <citation type="submission" date="2010-04" db="EMBL/GenBank/DDBJ databases">
        <authorList>
            <person name="Carlson J."/>
            <person name="Booth B."/>
            <person name="Frise E."/>
            <person name="Park S."/>
            <person name="Wan K."/>
            <person name="Yu C."/>
            <person name="Celniker S."/>
        </authorList>
    </citation>
    <scope>NUCLEOTIDE SEQUENCE</scope>
</reference>
<dbReference type="GeneID" id="50237"/>
<evidence type="ECO:0000256" key="1">
    <source>
        <dbReference type="SAM" id="SignalP"/>
    </source>
</evidence>
<reference evidence="2 5" key="3">
    <citation type="journal article" date="2002" name="Genome Biol.">
        <title>Annotation of the Drosophila melanogaster euchromatic genome: a systematic review.</title>
        <authorList>
            <person name="Misra S."/>
            <person name="Crosby M.A."/>
            <person name="Mungall C.J."/>
            <person name="Matthews B.B."/>
            <person name="Campbell K.S."/>
            <person name="Hradecky P."/>
            <person name="Huang Y."/>
            <person name="Kaminker J.S."/>
            <person name="Millburn G.H."/>
            <person name="Prochnik S.E."/>
            <person name="Smith C.D."/>
            <person name="Tupy J.L."/>
            <person name="Whitfied E.J."/>
            <person name="Bayraktaroglu L."/>
            <person name="Berman B.P."/>
            <person name="Bettencourt B.R."/>
            <person name="Celniker S.E."/>
            <person name="de Grey A.D."/>
            <person name="Drysdale R.A."/>
            <person name="Harris N.L."/>
            <person name="Richter J."/>
            <person name="Russo S."/>
            <person name="Schroeder A.J."/>
            <person name="Shu S.Q."/>
            <person name="Stapleton M."/>
            <person name="Yamada C."/>
            <person name="Ashburner M."/>
            <person name="Gelbart W.M."/>
            <person name="Rubin G.M."/>
            <person name="Lewis S.E."/>
        </authorList>
    </citation>
    <scope>GENOME REANNOTATION</scope>
    <source>
        <strain evidence="5">Berkeley</strain>
    </source>
</reference>
<feature type="chain" id="PRO_5015085963" evidence="1">
    <location>
        <begin position="22"/>
        <end position="72"/>
    </location>
</feature>
<dbReference type="Proteomes" id="UP000000803">
    <property type="component" value="Chromosome 2R"/>
</dbReference>
<dbReference type="eggNOG" id="ENOG502TBI3">
    <property type="taxonomic scope" value="Eukaryota"/>
</dbReference>
<dbReference type="KEGG" id="dme:Dmel_CG13230"/>
<reference evidence="2" key="15">
    <citation type="submission" date="2020-05" db="EMBL/GenBank/DDBJ databases">
        <title>Drosophila melanogaster release 4 sequence.</title>
        <authorList>
            <consortium name="Berkeley Drosophila Genome Project"/>
            <person name="Celniker S."/>
            <person name="Carlson J."/>
            <person name="Wan K."/>
            <person name="Pfeiffer B."/>
            <person name="Frise E."/>
            <person name="George R."/>
            <person name="Hoskins R."/>
            <person name="Stapleton M."/>
            <person name="Pacleb J."/>
            <person name="Park S."/>
            <person name="Svirskas R."/>
            <person name="Smith E."/>
            <person name="Yu C."/>
            <person name="Rubin G."/>
        </authorList>
    </citation>
    <scope>NUCLEOTIDE SEQUENCE</scope>
</reference>
<dbReference type="VEuPathDB" id="VectorBase:FBgn0040764"/>
<keyword evidence="1" id="KW-0732">Signal</keyword>
<dbReference type="DNASU" id="50237"/>
<reference evidence="2 5" key="2">
    <citation type="journal article" date="2002" name="Genome Biol.">
        <title>Finishing a whole-genome shotgun: release 3 of the Drosophila melanogaster euchromatic genome sequence.</title>
        <authorList>
            <person name="Celniker S.E."/>
            <person name="Wheeler D.A."/>
            <person name="Kronmiller B."/>
            <person name="Carlson J.W."/>
            <person name="Halpern A."/>
            <person name="Patel S."/>
            <person name="Adams M."/>
            <person name="Champe M."/>
            <person name="Dugan S.P."/>
            <person name="Frise E."/>
            <person name="Hodgson A."/>
            <person name="George R.A."/>
            <person name="Hoskins R.A."/>
            <person name="Laverty T."/>
            <person name="Muzny D.M."/>
            <person name="Nelson C.R."/>
            <person name="Pacleb J.M."/>
            <person name="Park S."/>
            <person name="Pfeiffer B.D."/>
            <person name="Richards S."/>
            <person name="Sodergren E.J."/>
            <person name="Svirskas R."/>
            <person name="Tabor P.E."/>
            <person name="Wan K."/>
            <person name="Stapleton M."/>
            <person name="Sutton G.G."/>
            <person name="Venter C."/>
            <person name="Weinstock G."/>
            <person name="Scherer S.E."/>
            <person name="Myers E.W."/>
            <person name="Gibbs R.A."/>
            <person name="Rubin G.M."/>
        </authorList>
    </citation>
    <scope>NUCLEOTIDE SEQUENCE [LARGE SCALE GENOMIC DNA]</scope>
    <source>
        <strain evidence="5">Berkeley</strain>
    </source>
</reference>